<dbReference type="AlphaFoldDB" id="A0A7G2CP72"/>
<gene>
    <name evidence="2" type="ORF">ADEAN_000882700</name>
</gene>
<dbReference type="VEuPathDB" id="TriTrypDB:ADEAN_000882700"/>
<evidence type="ECO:0000256" key="1">
    <source>
        <dbReference type="SAM" id="MobiDB-lite"/>
    </source>
</evidence>
<sequence>MAKTEEEEETGSKVEKDTKIKTETKKETTKEEPDTNQNNPDEHKDSHTTEVYSPLLSHLHPTNIFKTEFQKRIENRITERLSHHHNKKEHEMYSFLFNNALHYEDSTIIKRRFYTDKIAKQNEPQKEETALDEDNQTNHHHHQSRKRRGRKSVSVGDVDPILFAFHHNFSAHYQNNHNHNNTNLDSFHNRFTVEDNRKYAEKVKSHLEQNESETNHIENLELDNMDICQKPFSQLTYPQQCLLTWEVQSLLHQQETIQKRVERRLISKKEREAALNRKPARMLTRRFLQEMKEKQQSEQEMHGEEELFTAAVTDATPLPGGTKQVVVDMLAEDLTEVLASDEEEEEESLSPQDDDHHNKDHTEENAPSGDTKKDFRCYYDYWKKERAFLSPVQEEK</sequence>
<feature type="region of interest" description="Disordered" evidence="1">
    <location>
        <begin position="335"/>
        <end position="373"/>
    </location>
</feature>
<evidence type="ECO:0000313" key="2">
    <source>
        <dbReference type="EMBL" id="CAD2221295.1"/>
    </source>
</evidence>
<feature type="compositionally biased region" description="Basic and acidic residues" evidence="1">
    <location>
        <begin position="10"/>
        <end position="33"/>
    </location>
</feature>
<keyword evidence="3" id="KW-1185">Reference proteome</keyword>
<name>A0A7G2CP72_9TRYP</name>
<feature type="region of interest" description="Disordered" evidence="1">
    <location>
        <begin position="123"/>
        <end position="153"/>
    </location>
</feature>
<feature type="region of interest" description="Disordered" evidence="1">
    <location>
        <begin position="1"/>
        <end position="49"/>
    </location>
</feature>
<proteinExistence type="predicted"/>
<accession>A0A7G2CP72</accession>
<feature type="compositionally biased region" description="Acidic residues" evidence="1">
    <location>
        <begin position="335"/>
        <end position="348"/>
    </location>
</feature>
<protein>
    <submittedName>
        <fullName evidence="2">Uncharacterized protein</fullName>
    </submittedName>
</protein>
<reference evidence="2 3" key="1">
    <citation type="submission" date="2020-08" db="EMBL/GenBank/DDBJ databases">
        <authorList>
            <person name="Newling K."/>
            <person name="Davey J."/>
            <person name="Forrester S."/>
        </authorList>
    </citation>
    <scope>NUCLEOTIDE SEQUENCE [LARGE SCALE GENOMIC DNA]</scope>
    <source>
        <strain evidence="3">Crithidia deanei Carvalho (ATCC PRA-265)</strain>
    </source>
</reference>
<organism evidence="2 3">
    <name type="scientific">Angomonas deanei</name>
    <dbReference type="NCBI Taxonomy" id="59799"/>
    <lineage>
        <taxon>Eukaryota</taxon>
        <taxon>Discoba</taxon>
        <taxon>Euglenozoa</taxon>
        <taxon>Kinetoplastea</taxon>
        <taxon>Metakinetoplastina</taxon>
        <taxon>Trypanosomatida</taxon>
        <taxon>Trypanosomatidae</taxon>
        <taxon>Strigomonadinae</taxon>
        <taxon>Angomonas</taxon>
    </lineage>
</organism>
<dbReference type="EMBL" id="LR877164">
    <property type="protein sequence ID" value="CAD2221295.1"/>
    <property type="molecule type" value="Genomic_DNA"/>
</dbReference>
<feature type="compositionally biased region" description="Basic and acidic residues" evidence="1">
    <location>
        <begin position="353"/>
        <end position="373"/>
    </location>
</feature>
<dbReference type="Proteomes" id="UP000515908">
    <property type="component" value="Chromosome 20"/>
</dbReference>
<feature type="compositionally biased region" description="Basic residues" evidence="1">
    <location>
        <begin position="138"/>
        <end position="151"/>
    </location>
</feature>
<evidence type="ECO:0000313" key="3">
    <source>
        <dbReference type="Proteomes" id="UP000515908"/>
    </source>
</evidence>